<protein>
    <recommendedName>
        <fullName evidence="1">NAD-dependent epimerase/dehydratase domain-containing protein</fullName>
    </recommendedName>
</protein>
<dbReference type="SUPFAM" id="SSF51735">
    <property type="entry name" value="NAD(P)-binding Rossmann-fold domains"/>
    <property type="match status" value="1"/>
</dbReference>
<dbReference type="Pfam" id="PF01370">
    <property type="entry name" value="Epimerase"/>
    <property type="match status" value="1"/>
</dbReference>
<dbReference type="GO" id="GO:0005739">
    <property type="term" value="C:mitochondrion"/>
    <property type="evidence" value="ECO:0007669"/>
    <property type="project" value="TreeGrafter"/>
</dbReference>
<dbReference type="InterPro" id="IPR051207">
    <property type="entry name" value="ComplexI_NDUFA9_subunit"/>
</dbReference>
<dbReference type="VEuPathDB" id="FungiDB:CJI97_000854"/>
<dbReference type="Gene3D" id="3.40.50.720">
    <property type="entry name" value="NAD(P)-binding Rossmann-like Domain"/>
    <property type="match status" value="1"/>
</dbReference>
<accession>A0A0L0P1D0</accession>
<dbReference type="InterPro" id="IPR036291">
    <property type="entry name" value="NAD(P)-bd_dom_sf"/>
</dbReference>
<dbReference type="VEuPathDB" id="FungiDB:CJJ07_004696"/>
<evidence type="ECO:0000313" key="2">
    <source>
        <dbReference type="EMBL" id="KNE00218.1"/>
    </source>
</evidence>
<dbReference type="Proteomes" id="UP000037122">
    <property type="component" value="Unassembled WGS sequence"/>
</dbReference>
<name>A0A0L0P1D0_CANAR</name>
<dbReference type="PANTHER" id="PTHR12126">
    <property type="entry name" value="NADH-UBIQUINONE OXIDOREDUCTASE 39 KDA SUBUNIT-RELATED"/>
    <property type="match status" value="1"/>
</dbReference>
<evidence type="ECO:0000259" key="1">
    <source>
        <dbReference type="Pfam" id="PF01370"/>
    </source>
</evidence>
<proteinExistence type="predicted"/>
<organism evidence="2 3">
    <name type="scientific">Candidozyma auris</name>
    <name type="common">Yeast</name>
    <name type="synonym">Candida auris</name>
    <dbReference type="NCBI Taxonomy" id="498019"/>
    <lineage>
        <taxon>Eukaryota</taxon>
        <taxon>Fungi</taxon>
        <taxon>Dikarya</taxon>
        <taxon>Ascomycota</taxon>
        <taxon>Saccharomycotina</taxon>
        <taxon>Pichiomycetes</taxon>
        <taxon>Metschnikowiaceae</taxon>
        <taxon>Candidozyma</taxon>
    </lineage>
</organism>
<dbReference type="GO" id="GO:0044877">
    <property type="term" value="F:protein-containing complex binding"/>
    <property type="evidence" value="ECO:0007669"/>
    <property type="project" value="TreeGrafter"/>
</dbReference>
<dbReference type="AlphaFoldDB" id="A0A0L0P1D0"/>
<sequence length="268" mass="30008">MSQSIAVFGGNGFLGRKICEVGVRMGWSVTSLSRSGNPPKPTSHSDHQWISSVNWQAADLFNPDTYKEHVANKNAVVHSVGILFENLDYKKAINSNFSFLNDFLRLASMLKGPNPLTKNHNLTYEAIQRDTAVMLADTYIENLKEVENPSYVYISAEMKPPIVPEGYLTTKREAEFELSCKPGLRSIFLRPGIMYDESAPLVEKRKLFSKFLSLGYSVKEGVLGDKIPVFNELIRPPVSTEQVAITLYRKLEDPEANGVVSLDDIVDF</sequence>
<dbReference type="VEuPathDB" id="FungiDB:CJJ09_002797"/>
<dbReference type="PANTHER" id="PTHR12126:SF16">
    <property type="entry name" value="MIOREX COMPLEX COMPONENT 2"/>
    <property type="match status" value="1"/>
</dbReference>
<comment type="caution">
    <text evidence="2">The sequence shown here is derived from an EMBL/GenBank/DDBJ whole genome shotgun (WGS) entry which is preliminary data.</text>
</comment>
<dbReference type="EMBL" id="LGST01000019">
    <property type="protein sequence ID" value="KNE00218.1"/>
    <property type="molecule type" value="Genomic_DNA"/>
</dbReference>
<dbReference type="VEuPathDB" id="FungiDB:QG37_02758"/>
<dbReference type="VEuPathDB" id="FungiDB:B9J08_000836"/>
<feature type="domain" description="NAD-dependent epimerase/dehydratase" evidence="1">
    <location>
        <begin position="5"/>
        <end position="84"/>
    </location>
</feature>
<evidence type="ECO:0000313" key="3">
    <source>
        <dbReference type="Proteomes" id="UP000037122"/>
    </source>
</evidence>
<dbReference type="InterPro" id="IPR001509">
    <property type="entry name" value="Epimerase_deHydtase"/>
</dbReference>
<reference evidence="3" key="1">
    <citation type="journal article" date="2015" name="BMC Genomics">
        <title>Draft genome of a commonly misdiagnosed multidrug resistant pathogen Candida auris.</title>
        <authorList>
            <person name="Chatterjee S."/>
            <person name="Alampalli S.V."/>
            <person name="Nageshan R.K."/>
            <person name="Chettiar S.T."/>
            <person name="Joshi S."/>
            <person name="Tatu U.S."/>
        </authorList>
    </citation>
    <scope>NUCLEOTIDE SEQUENCE [LARGE SCALE GENOMIC DNA]</scope>
    <source>
        <strain evidence="3">6684</strain>
    </source>
</reference>
<gene>
    <name evidence="2" type="ORF">QG37_02758</name>
</gene>
<dbReference type="VEuPathDB" id="FungiDB:CJI96_0003262"/>